<gene>
    <name evidence="2" type="ORF">RF55_22363</name>
</gene>
<evidence type="ECO:0000313" key="2">
    <source>
        <dbReference type="EMBL" id="KMQ82615.1"/>
    </source>
</evidence>
<dbReference type="EMBL" id="LBMM01024111">
    <property type="protein sequence ID" value="KMQ82615.1"/>
    <property type="molecule type" value="Genomic_DNA"/>
</dbReference>
<name>A0A0J7MPX1_LASNI</name>
<dbReference type="Proteomes" id="UP000036403">
    <property type="component" value="Unassembled WGS sequence"/>
</dbReference>
<dbReference type="OrthoDB" id="7552578at2759"/>
<protein>
    <submittedName>
        <fullName evidence="2">Uncharacterized protein</fullName>
    </submittedName>
</protein>
<proteinExistence type="predicted"/>
<dbReference type="PaxDb" id="67767-A0A0J7MPX1"/>
<keyword evidence="3" id="KW-1185">Reference proteome</keyword>
<organism evidence="2 3">
    <name type="scientific">Lasius niger</name>
    <name type="common">Black garden ant</name>
    <dbReference type="NCBI Taxonomy" id="67767"/>
    <lineage>
        <taxon>Eukaryota</taxon>
        <taxon>Metazoa</taxon>
        <taxon>Ecdysozoa</taxon>
        <taxon>Arthropoda</taxon>
        <taxon>Hexapoda</taxon>
        <taxon>Insecta</taxon>
        <taxon>Pterygota</taxon>
        <taxon>Neoptera</taxon>
        <taxon>Endopterygota</taxon>
        <taxon>Hymenoptera</taxon>
        <taxon>Apocrita</taxon>
        <taxon>Aculeata</taxon>
        <taxon>Formicoidea</taxon>
        <taxon>Formicidae</taxon>
        <taxon>Formicinae</taxon>
        <taxon>Lasius</taxon>
        <taxon>Lasius</taxon>
    </lineage>
</organism>
<reference evidence="2 3" key="1">
    <citation type="submission" date="2015-04" db="EMBL/GenBank/DDBJ databases">
        <title>Lasius niger genome sequencing.</title>
        <authorList>
            <person name="Konorov E.A."/>
            <person name="Nikitin M.A."/>
            <person name="Kirill M.V."/>
            <person name="Chang P."/>
        </authorList>
    </citation>
    <scope>NUCLEOTIDE SEQUENCE [LARGE SCALE GENOMIC DNA]</scope>
    <source>
        <tissue evidence="2">Whole</tissue>
    </source>
</reference>
<feature type="compositionally biased region" description="Basic and acidic residues" evidence="1">
    <location>
        <begin position="105"/>
        <end position="114"/>
    </location>
</feature>
<dbReference type="AlphaFoldDB" id="A0A0J7MPX1"/>
<evidence type="ECO:0000313" key="3">
    <source>
        <dbReference type="Proteomes" id="UP000036403"/>
    </source>
</evidence>
<evidence type="ECO:0000256" key="1">
    <source>
        <dbReference type="SAM" id="MobiDB-lite"/>
    </source>
</evidence>
<sequence length="125" mass="14406">MVTFFYQQHWCYLRIDRIKHRCNITVAAHHNNYEFSLSCLIIPKITGLLPNCELDKQSLQISSNITLADPSFHTPARIDILIGADCFWNLLCIGQKQSKQRTAHNAKDEVRMDSSKTFGKPIEEL</sequence>
<accession>A0A0J7MPX1</accession>
<feature type="region of interest" description="Disordered" evidence="1">
    <location>
        <begin position="97"/>
        <end position="125"/>
    </location>
</feature>
<feature type="non-terminal residue" evidence="2">
    <location>
        <position position="125"/>
    </location>
</feature>
<comment type="caution">
    <text evidence="2">The sequence shown here is derived from an EMBL/GenBank/DDBJ whole genome shotgun (WGS) entry which is preliminary data.</text>
</comment>